<comment type="caution">
    <text evidence="9">The sequence shown here is derived from an EMBL/GenBank/DDBJ whole genome shotgun (WGS) entry which is preliminary data.</text>
</comment>
<proteinExistence type="predicted"/>
<dbReference type="Gene3D" id="3.80.10.10">
    <property type="entry name" value="Ribonuclease Inhibitor"/>
    <property type="match status" value="2"/>
</dbReference>
<dbReference type="InterPro" id="IPR008271">
    <property type="entry name" value="Ser/Thr_kinase_AS"/>
</dbReference>
<evidence type="ECO:0000256" key="3">
    <source>
        <dbReference type="ARBA" id="ARBA00022692"/>
    </source>
</evidence>
<dbReference type="SUPFAM" id="SSF56112">
    <property type="entry name" value="Protein kinase-like (PK-like)"/>
    <property type="match status" value="1"/>
</dbReference>
<dbReference type="InterPro" id="IPR032675">
    <property type="entry name" value="LRR_dom_sf"/>
</dbReference>
<dbReference type="Pfam" id="PF00069">
    <property type="entry name" value="Pkinase"/>
    <property type="match status" value="1"/>
</dbReference>
<dbReference type="PROSITE" id="PS51450">
    <property type="entry name" value="LRR"/>
    <property type="match status" value="2"/>
</dbReference>
<keyword evidence="10" id="KW-1185">Reference proteome</keyword>
<gene>
    <name evidence="9" type="ORF">V6N11_050998</name>
</gene>
<evidence type="ECO:0000313" key="10">
    <source>
        <dbReference type="Proteomes" id="UP001396334"/>
    </source>
</evidence>
<feature type="region of interest" description="Disordered" evidence="7">
    <location>
        <begin position="1"/>
        <end position="66"/>
    </location>
</feature>
<evidence type="ECO:0000313" key="9">
    <source>
        <dbReference type="EMBL" id="KAK9007166.1"/>
    </source>
</evidence>
<dbReference type="SMART" id="SM00369">
    <property type="entry name" value="LRR_TYP"/>
    <property type="match status" value="3"/>
</dbReference>
<dbReference type="InterPro" id="IPR011009">
    <property type="entry name" value="Kinase-like_dom_sf"/>
</dbReference>
<dbReference type="SMART" id="SM00220">
    <property type="entry name" value="S_TKc"/>
    <property type="match status" value="1"/>
</dbReference>
<keyword evidence="3" id="KW-0812">Transmembrane</keyword>
<dbReference type="InterPro" id="IPR055414">
    <property type="entry name" value="LRR_R13L4/SHOC2-like"/>
</dbReference>
<dbReference type="Pfam" id="PF14381">
    <property type="entry name" value="EDR1_CTR1_ARMC3_pept"/>
    <property type="match status" value="1"/>
</dbReference>
<organism evidence="9 10">
    <name type="scientific">Hibiscus sabdariffa</name>
    <name type="common">roselle</name>
    <dbReference type="NCBI Taxonomy" id="183260"/>
    <lineage>
        <taxon>Eukaryota</taxon>
        <taxon>Viridiplantae</taxon>
        <taxon>Streptophyta</taxon>
        <taxon>Embryophyta</taxon>
        <taxon>Tracheophyta</taxon>
        <taxon>Spermatophyta</taxon>
        <taxon>Magnoliopsida</taxon>
        <taxon>eudicotyledons</taxon>
        <taxon>Gunneridae</taxon>
        <taxon>Pentapetalae</taxon>
        <taxon>rosids</taxon>
        <taxon>malvids</taxon>
        <taxon>Malvales</taxon>
        <taxon>Malvaceae</taxon>
        <taxon>Malvoideae</taxon>
        <taxon>Hibiscus</taxon>
    </lineage>
</organism>
<dbReference type="InterPro" id="IPR055164">
    <property type="entry name" value="EDR1/CTR1/ARMC3-like_pept-like"/>
</dbReference>
<comment type="subcellular location">
    <subcellularLocation>
        <location evidence="1">Membrane</location>
    </subcellularLocation>
</comment>
<dbReference type="SMART" id="SM00365">
    <property type="entry name" value="LRR_SD22"/>
    <property type="match status" value="3"/>
</dbReference>
<feature type="region of interest" description="Disordered" evidence="7">
    <location>
        <begin position="398"/>
        <end position="524"/>
    </location>
</feature>
<protein>
    <recommendedName>
        <fullName evidence="8">Protein kinase domain-containing protein</fullName>
    </recommendedName>
</protein>
<dbReference type="PANTHER" id="PTHR24359">
    <property type="entry name" value="SERINE/THREONINE-PROTEIN KINASE SBK1"/>
    <property type="match status" value="1"/>
</dbReference>
<dbReference type="InterPro" id="IPR001611">
    <property type="entry name" value="Leu-rich_rpt"/>
</dbReference>
<keyword evidence="6" id="KW-0472">Membrane</keyword>
<accession>A0ABR2R2J4</accession>
<keyword evidence="5" id="KW-1133">Transmembrane helix</keyword>
<dbReference type="Gene3D" id="1.10.510.10">
    <property type="entry name" value="Transferase(Phosphotransferase) domain 1"/>
    <property type="match status" value="1"/>
</dbReference>
<dbReference type="PROSITE" id="PS50011">
    <property type="entry name" value="PROTEIN_KINASE_DOM"/>
    <property type="match status" value="1"/>
</dbReference>
<evidence type="ECO:0000256" key="1">
    <source>
        <dbReference type="ARBA" id="ARBA00004370"/>
    </source>
</evidence>
<keyword evidence="4" id="KW-0677">Repeat</keyword>
<feature type="compositionally biased region" description="Polar residues" evidence="7">
    <location>
        <begin position="50"/>
        <end position="62"/>
    </location>
</feature>
<evidence type="ECO:0000256" key="6">
    <source>
        <dbReference type="ARBA" id="ARBA00023136"/>
    </source>
</evidence>
<evidence type="ECO:0000256" key="4">
    <source>
        <dbReference type="ARBA" id="ARBA00022737"/>
    </source>
</evidence>
<name>A0ABR2R2J4_9ROSI</name>
<dbReference type="Pfam" id="PF23598">
    <property type="entry name" value="LRR_14"/>
    <property type="match status" value="1"/>
</dbReference>
<dbReference type="Proteomes" id="UP001396334">
    <property type="component" value="Unassembled WGS sequence"/>
</dbReference>
<evidence type="ECO:0000259" key="8">
    <source>
        <dbReference type="PROSITE" id="PS50011"/>
    </source>
</evidence>
<dbReference type="EMBL" id="JBBPBN010000027">
    <property type="protein sequence ID" value="KAK9007166.1"/>
    <property type="molecule type" value="Genomic_DNA"/>
</dbReference>
<dbReference type="SMART" id="SM00364">
    <property type="entry name" value="LRR_BAC"/>
    <property type="match status" value="3"/>
</dbReference>
<evidence type="ECO:0000256" key="7">
    <source>
        <dbReference type="SAM" id="MobiDB-lite"/>
    </source>
</evidence>
<dbReference type="InterPro" id="IPR000719">
    <property type="entry name" value="Prot_kinase_dom"/>
</dbReference>
<reference evidence="9 10" key="1">
    <citation type="journal article" date="2024" name="G3 (Bethesda)">
        <title>Genome assembly of Hibiscus sabdariffa L. provides insights into metabolisms of medicinal natural products.</title>
        <authorList>
            <person name="Kim T."/>
        </authorList>
    </citation>
    <scope>NUCLEOTIDE SEQUENCE [LARGE SCALE GENOMIC DNA]</scope>
    <source>
        <strain evidence="9">TK-2024</strain>
        <tissue evidence="9">Old leaves</tissue>
    </source>
</reference>
<dbReference type="SUPFAM" id="SSF52058">
    <property type="entry name" value="L domain-like"/>
    <property type="match status" value="1"/>
</dbReference>
<dbReference type="PANTHER" id="PTHR24359:SF1">
    <property type="entry name" value="INHIBITOR OF NUCLEAR FACTOR KAPPA-B KINASE EPSILON SUBUNIT HOMOLOG 1-RELATED"/>
    <property type="match status" value="1"/>
</dbReference>
<feature type="domain" description="Protein kinase" evidence="8">
    <location>
        <begin position="815"/>
        <end position="1132"/>
    </location>
</feature>
<keyword evidence="2" id="KW-0433">Leucine-rich repeat</keyword>
<evidence type="ECO:0000256" key="5">
    <source>
        <dbReference type="ARBA" id="ARBA00022989"/>
    </source>
</evidence>
<evidence type="ECO:0000256" key="2">
    <source>
        <dbReference type="ARBA" id="ARBA00022614"/>
    </source>
</evidence>
<feature type="compositionally biased region" description="Basic and acidic residues" evidence="7">
    <location>
        <begin position="436"/>
        <end position="460"/>
    </location>
</feature>
<sequence length="1143" mass="127339">MQLSDSTDIIETLPEISGQNPNRQKDENDGDGSDSNSIAETAAAEGINADENTTNNDRSNSCTEEETVLDVSGKSLEFSILGDSKESVDGLYLYRNVFNLIPKSVGAFSRLRNLKFFGNEFNLFPAEVGGLVGLECLQVKISPPGFNDMSLSKLEGLKELQLSRIPRRSSVLTLLSEISGLKCLTKLSVCHFSIRYLPPEIGCLKTLEYLDLSFNNIKSLPIEISYLNDLISLKVANNKLLELPSGLSSLQRLENLDLSNNRLTSLGSLDLSLMHNLQTLNLQNNKIVSCFQIPSWVCCNLDGNGKGTSNDDFTNSVEMDVYETSVQDTDGSVSYNDSHKASSGMLTVPLANGRCFASRRSSKRWKRRHYLQQRARQERLNNSRKWKGEGHGDVFTLKAGGEAPGDNDVLASDTGGGVASEQLIGKDDDNPLVLSEAKDDKISSVRHEDDTLSYEKELDVKNSTSVGHKSRSKGSEDECSQLDASLPLPRGTIEHDEGSSSEISKFNFKSKRHSDRDLNNPKPCKSRKPIDYCSSLSQKYSTSSFCGTEDYIHDGFYDAGRDRPFMPLSRYEQIFNLDSREVILMDRERDEELDAIVLSAQAMVFHLKHLNGLSKDKERVTVDNFQIVSLLALFVSDHFGGSDRSGIVERTRKAVSGSNYKKPFVCTCSTGNGDSSSASNKTLDTLEDIVFSELCERSLHSIKSRQNSIVVPIGTLQFGVCRHRALLMKYLCDRMEPPVPCELIRGYLDFMPHAWNIIPLKRGDSWVRMVVDACHPHDIREEMDHEYFCRYIPLSRTKVSVASESPPVSSSFPSMTTSDEIERVASSSLVRCKFGSMDAAAKVRTLEINGASFNEVKNFEYSCLGEVRILGALKHTCIVEMYGHQISSKWISVGDAEPERRILQSAVLMEYVKGGSLKVHIEKLAKAGEKHVPVDFALCIARDIASALAEVHSKHIIHRDIKSENILIDLDAKRVDGSPIVKLCDFDRAVPLRSSLHTCCIAHLGIPPPNVCVGTPRWMAPEVLRAMHEPNPYGPEVDIWSFGCLLYELLTLQVPYYGLSEMHIHELIQMGKRPRLPEELEALESSSTETAMTQSGTEAETETIRFLVDIFRQCTEENPVDRPTAEDLHNLLLKDTNDFRNSS</sequence>
<dbReference type="PRINTS" id="PR00019">
    <property type="entry name" value="LEURICHRPT"/>
</dbReference>
<dbReference type="InterPro" id="IPR003591">
    <property type="entry name" value="Leu-rich_rpt_typical-subtyp"/>
</dbReference>
<dbReference type="PROSITE" id="PS00108">
    <property type="entry name" value="PROTEIN_KINASE_ST"/>
    <property type="match status" value="1"/>
</dbReference>